<feature type="non-terminal residue" evidence="2">
    <location>
        <position position="246"/>
    </location>
</feature>
<accession>A0ABU7PMK2</accession>
<feature type="transmembrane region" description="Helical" evidence="1">
    <location>
        <begin position="183"/>
        <end position="205"/>
    </location>
</feature>
<gene>
    <name evidence="2" type="ORF">V2S66_34340</name>
</gene>
<keyword evidence="1" id="KW-0472">Membrane</keyword>
<organism evidence="2 3">
    <name type="scientific">Actinacidiphila polyblastidii</name>
    <dbReference type="NCBI Taxonomy" id="3110430"/>
    <lineage>
        <taxon>Bacteria</taxon>
        <taxon>Bacillati</taxon>
        <taxon>Actinomycetota</taxon>
        <taxon>Actinomycetes</taxon>
        <taxon>Kitasatosporales</taxon>
        <taxon>Streptomycetaceae</taxon>
        <taxon>Actinacidiphila</taxon>
    </lineage>
</organism>
<keyword evidence="1" id="KW-0812">Transmembrane</keyword>
<evidence type="ECO:0000313" key="3">
    <source>
        <dbReference type="Proteomes" id="UP001344658"/>
    </source>
</evidence>
<sequence>MDTDHDGTLSPAEASAQAGRDCSALTAGIHATTAPPPAQPAGPAVLTFRLRAATYRLLPGQAGLHTGRLECRLTAPATLARGARVRFTSGVQDSHIGWHEITARGAGIPLATSDVPARSVSGELHTYPADLLSSPLDTRHAAVLLGAGPGPATTARTPAAGWATHWYAALDRHLGALTDRRTLTLPVGLLAVLMSLVLGAGHAALPGHGKTIMAAYLAGRQGRPRDAVTVATTVTLTHTASVLALG</sequence>
<evidence type="ECO:0000313" key="2">
    <source>
        <dbReference type="EMBL" id="MEE4547030.1"/>
    </source>
</evidence>
<keyword evidence="1" id="KW-1133">Transmembrane helix</keyword>
<dbReference type="Proteomes" id="UP001344658">
    <property type="component" value="Unassembled WGS sequence"/>
</dbReference>
<dbReference type="PANTHER" id="PTHR40659:SF1">
    <property type="entry name" value="NICKEL_COBALT EFFLUX SYSTEM RCNA"/>
    <property type="match status" value="1"/>
</dbReference>
<dbReference type="InterPro" id="IPR051224">
    <property type="entry name" value="NiCoT_RcnA"/>
</dbReference>
<proteinExistence type="predicted"/>
<reference evidence="2 3" key="1">
    <citation type="submission" date="2023-12" db="EMBL/GenBank/DDBJ databases">
        <title>Streptomyces sp. V4-01.</title>
        <authorList>
            <person name="Somphong A."/>
            <person name="Phongsopitanun W."/>
        </authorList>
    </citation>
    <scope>NUCLEOTIDE SEQUENCE [LARGE SCALE GENOMIC DNA]</scope>
    <source>
        <strain evidence="2 3">V4-01</strain>
    </source>
</reference>
<comment type="caution">
    <text evidence="2">The sequence shown here is derived from an EMBL/GenBank/DDBJ whole genome shotgun (WGS) entry which is preliminary data.</text>
</comment>
<dbReference type="EMBL" id="JAZEWV010000088">
    <property type="protein sequence ID" value="MEE4547030.1"/>
    <property type="molecule type" value="Genomic_DNA"/>
</dbReference>
<protein>
    <submittedName>
        <fullName evidence="2">Nickel transporter</fullName>
    </submittedName>
</protein>
<evidence type="ECO:0000256" key="1">
    <source>
        <dbReference type="SAM" id="Phobius"/>
    </source>
</evidence>
<dbReference type="PANTHER" id="PTHR40659">
    <property type="entry name" value="NICKEL/COBALT EFFLUX SYSTEM RCNA"/>
    <property type="match status" value="1"/>
</dbReference>
<keyword evidence="3" id="KW-1185">Reference proteome</keyword>
<name>A0ABU7PMK2_9ACTN</name>